<dbReference type="PANTHER" id="PTHR39327:SF1">
    <property type="entry name" value="BLR5470 PROTEIN"/>
    <property type="match status" value="1"/>
</dbReference>
<accession>A0A1W2CH74</accession>
<gene>
    <name evidence="1" type="ORF">SAMN06297251_11050</name>
</gene>
<name>A0A1W2CH74_9HYPH</name>
<proteinExistence type="predicted"/>
<keyword evidence="2" id="KW-1185">Reference proteome</keyword>
<dbReference type="Proteomes" id="UP000192656">
    <property type="component" value="Unassembled WGS sequence"/>
</dbReference>
<dbReference type="OrthoDB" id="7206808at2"/>
<dbReference type="Gene3D" id="3.10.620.30">
    <property type="match status" value="1"/>
</dbReference>
<evidence type="ECO:0000313" key="2">
    <source>
        <dbReference type="Proteomes" id="UP000192656"/>
    </source>
</evidence>
<organism evidence="1 2">
    <name type="scientific">Fulvimarina manganoxydans</name>
    <dbReference type="NCBI Taxonomy" id="937218"/>
    <lineage>
        <taxon>Bacteria</taxon>
        <taxon>Pseudomonadati</taxon>
        <taxon>Pseudomonadota</taxon>
        <taxon>Alphaproteobacteria</taxon>
        <taxon>Hyphomicrobiales</taxon>
        <taxon>Aurantimonadaceae</taxon>
        <taxon>Fulvimarina</taxon>
    </lineage>
</organism>
<dbReference type="EMBL" id="FWXR01000010">
    <property type="protein sequence ID" value="SMC84605.1"/>
    <property type="molecule type" value="Genomic_DNA"/>
</dbReference>
<dbReference type="InterPro" id="IPR010319">
    <property type="entry name" value="Transglutaminase-like_Cys_pept"/>
</dbReference>
<evidence type="ECO:0000313" key="1">
    <source>
        <dbReference type="EMBL" id="SMC84605.1"/>
    </source>
</evidence>
<dbReference type="PANTHER" id="PTHR39327">
    <property type="match status" value="1"/>
</dbReference>
<protein>
    <submittedName>
        <fullName evidence="1">Predicted transglutaminase-like cysteine proteinase</fullName>
    </submittedName>
</protein>
<dbReference type="AlphaFoldDB" id="A0A1W2CH74"/>
<dbReference type="STRING" id="937218.SAMN06297251_11050"/>
<dbReference type="Pfam" id="PF06035">
    <property type="entry name" value="Peptidase_C93"/>
    <property type="match status" value="1"/>
</dbReference>
<sequence>MGTLRAFGAMGFLCLSMAITIGMAKAEQASRWMPIGGLSRPPIGHLGFCQDHPNECVKPAPLRSPSEPPQPLSTSIIVAIAALNTRVNGAIVARSDQELYGVEEHWAFPASGYGDCEDYVLEKRRELMAMGVDAANLLITVVKKLDGTGHAVLTLRSDQGDFILDNLDWRIRPWRETSYRYIKRQSSTDPAQWRLVETYGDPLVSSVGR</sequence>
<dbReference type="RefSeq" id="WP_084410338.1">
    <property type="nucleotide sequence ID" value="NZ_FWXR01000010.1"/>
</dbReference>
<reference evidence="1 2" key="1">
    <citation type="submission" date="2017-04" db="EMBL/GenBank/DDBJ databases">
        <authorList>
            <person name="Afonso C.L."/>
            <person name="Miller P.J."/>
            <person name="Scott M.A."/>
            <person name="Spackman E."/>
            <person name="Goraichik I."/>
            <person name="Dimitrov K.M."/>
            <person name="Suarez D.L."/>
            <person name="Swayne D.E."/>
        </authorList>
    </citation>
    <scope>NUCLEOTIDE SEQUENCE [LARGE SCALE GENOMIC DNA]</scope>
    <source>
        <strain evidence="1 2">CGMCC 1.10972</strain>
    </source>
</reference>